<evidence type="ECO:0000313" key="2">
    <source>
        <dbReference type="Proteomes" id="UP000245379"/>
    </source>
</evidence>
<dbReference type="EMBL" id="QGNZ01000004">
    <property type="protein sequence ID" value="PWS26132.1"/>
    <property type="molecule type" value="Genomic_DNA"/>
</dbReference>
<accession>A0A317EHK1</accession>
<keyword evidence="2" id="KW-1185">Reference proteome</keyword>
<name>A0A317EHK1_9SPHI</name>
<evidence type="ECO:0000313" key="1">
    <source>
        <dbReference type="EMBL" id="PWS26132.1"/>
    </source>
</evidence>
<gene>
    <name evidence="1" type="ORF">DHW03_15155</name>
</gene>
<proteinExistence type="predicted"/>
<comment type="caution">
    <text evidence="1">The sequence shown here is derived from an EMBL/GenBank/DDBJ whole genome shotgun (WGS) entry which is preliminary data.</text>
</comment>
<organism evidence="1 2">
    <name type="scientific">Pedobacter yonginense</name>
    <dbReference type="NCBI Taxonomy" id="651869"/>
    <lineage>
        <taxon>Bacteria</taxon>
        <taxon>Pseudomonadati</taxon>
        <taxon>Bacteroidota</taxon>
        <taxon>Sphingobacteriia</taxon>
        <taxon>Sphingobacteriales</taxon>
        <taxon>Sphingobacteriaceae</taxon>
        <taxon>Pedobacter</taxon>
    </lineage>
</organism>
<dbReference type="AlphaFoldDB" id="A0A317EHK1"/>
<sequence>MQTSLNELIIIEQFLLSNPGEAEKILMQARVILQPELDESIYWQEKSYELVNVYGREKLRKEIQQIHQQLFSYKRHRNFRNWIMRIFTK</sequence>
<dbReference type="Proteomes" id="UP000245379">
    <property type="component" value="Unassembled WGS sequence"/>
</dbReference>
<protein>
    <submittedName>
        <fullName evidence="1">Uncharacterized protein</fullName>
    </submittedName>
</protein>
<reference evidence="1 2" key="1">
    <citation type="submission" date="2018-05" db="EMBL/GenBank/DDBJ databases">
        <title>Pedobacter paludis sp. nov., isolated from wetland soil.</title>
        <authorList>
            <person name="Zhang Y."/>
            <person name="Wang G."/>
        </authorList>
    </citation>
    <scope>NUCLEOTIDE SEQUENCE [LARGE SCALE GENOMIC DNA]</scope>
    <source>
        <strain evidence="1 2">KCTC22721</strain>
    </source>
</reference>